<evidence type="ECO:0000313" key="1">
    <source>
        <dbReference type="EMBL" id="KAJ9544253.1"/>
    </source>
</evidence>
<organism evidence="1 2">
    <name type="scientific">Centaurea solstitialis</name>
    <name type="common">yellow star-thistle</name>
    <dbReference type="NCBI Taxonomy" id="347529"/>
    <lineage>
        <taxon>Eukaryota</taxon>
        <taxon>Viridiplantae</taxon>
        <taxon>Streptophyta</taxon>
        <taxon>Embryophyta</taxon>
        <taxon>Tracheophyta</taxon>
        <taxon>Spermatophyta</taxon>
        <taxon>Magnoliopsida</taxon>
        <taxon>eudicotyledons</taxon>
        <taxon>Gunneridae</taxon>
        <taxon>Pentapetalae</taxon>
        <taxon>asterids</taxon>
        <taxon>campanulids</taxon>
        <taxon>Asterales</taxon>
        <taxon>Asteraceae</taxon>
        <taxon>Carduoideae</taxon>
        <taxon>Cardueae</taxon>
        <taxon>Centaureinae</taxon>
        <taxon>Centaurea</taxon>
    </lineage>
</organism>
<comment type="caution">
    <text evidence="1">The sequence shown here is derived from an EMBL/GenBank/DDBJ whole genome shotgun (WGS) entry which is preliminary data.</text>
</comment>
<dbReference type="Proteomes" id="UP001172457">
    <property type="component" value="Chromosome 6"/>
</dbReference>
<evidence type="ECO:0000313" key="2">
    <source>
        <dbReference type="Proteomes" id="UP001172457"/>
    </source>
</evidence>
<reference evidence="1" key="1">
    <citation type="submission" date="2023-03" db="EMBL/GenBank/DDBJ databases">
        <title>Chromosome-scale reference genome and RAD-based genetic map of yellow starthistle (Centaurea solstitialis) reveal putative structural variation and QTLs associated with invader traits.</title>
        <authorList>
            <person name="Reatini B."/>
            <person name="Cang F.A."/>
            <person name="Jiang Q."/>
            <person name="Mckibben M.T.W."/>
            <person name="Barker M.S."/>
            <person name="Rieseberg L.H."/>
            <person name="Dlugosch K.M."/>
        </authorList>
    </citation>
    <scope>NUCLEOTIDE SEQUENCE</scope>
    <source>
        <strain evidence="1">CAN-66</strain>
        <tissue evidence="1">Leaf</tissue>
    </source>
</reference>
<dbReference type="AlphaFoldDB" id="A0AA38T4R6"/>
<dbReference type="EMBL" id="JARYMX010000006">
    <property type="protein sequence ID" value="KAJ9544253.1"/>
    <property type="molecule type" value="Genomic_DNA"/>
</dbReference>
<sequence length="187" mass="21085">MPEVHQFVFSTSKLKALGSPKCHKYQITTKLPIYNFHSPVSCTVWRRNPRAWKYGDFGRELEKEFVSTELVWLATRKVRLQVANGKPTYDDPVKSVAHMVNTKKKGKKAVSTEELDIEGLREIISAEVAQMKDELTKTVNSKVEAAMASRASGSDSSQTSRVMSYKELTVCQPPFFQGQKDPIASTR</sequence>
<protein>
    <submittedName>
        <fullName evidence="1">Uncharacterized protein</fullName>
    </submittedName>
</protein>
<name>A0AA38T4R6_9ASTR</name>
<proteinExistence type="predicted"/>
<keyword evidence="2" id="KW-1185">Reference proteome</keyword>
<accession>A0AA38T4R6</accession>
<gene>
    <name evidence="1" type="ORF">OSB04_023960</name>
</gene>